<protein>
    <submittedName>
        <fullName evidence="2">Uncharacterized protein</fullName>
    </submittedName>
</protein>
<evidence type="ECO:0000256" key="1">
    <source>
        <dbReference type="SAM" id="Phobius"/>
    </source>
</evidence>
<dbReference type="PANTHER" id="PTHR33355:SF11">
    <property type="entry name" value="WALL-ASSOCIATED RECEPTOR KINASE GALACTURONAN-BINDING DOMAIN-CONTAINING PROTEIN"/>
    <property type="match status" value="1"/>
</dbReference>
<gene>
    <name evidence="2" type="ORF">MIMGU_mgv1a016196mg</name>
</gene>
<evidence type="ECO:0000313" key="3">
    <source>
        <dbReference type="Proteomes" id="UP000030748"/>
    </source>
</evidence>
<dbReference type="eggNOG" id="ENOG502RYHF">
    <property type="taxonomic scope" value="Eukaryota"/>
</dbReference>
<dbReference type="AlphaFoldDB" id="A0A022R7U6"/>
<sequence>MLICKSGKLYFRTTVGGLLRVSSIDYTHKHLTISHTSSSFSNNKSNYNNNINVRGLIEQQLGTRISFDIPDHVPNPCNECEKPYGNCGAGLRCVCHPKQCRDKVISGGAVVKPCCDMLLVLFIVLGFFRGF</sequence>
<dbReference type="EMBL" id="KI630592">
    <property type="protein sequence ID" value="EYU36094.1"/>
    <property type="molecule type" value="Genomic_DNA"/>
</dbReference>
<reference evidence="2 3" key="1">
    <citation type="journal article" date="2013" name="Proc. Natl. Acad. Sci. U.S.A.">
        <title>Fine-scale variation in meiotic recombination in Mimulus inferred from population shotgun sequencing.</title>
        <authorList>
            <person name="Hellsten U."/>
            <person name="Wright K.M."/>
            <person name="Jenkins J."/>
            <person name="Shu S."/>
            <person name="Yuan Y."/>
            <person name="Wessler S.R."/>
            <person name="Schmutz J."/>
            <person name="Willis J.H."/>
            <person name="Rokhsar D.S."/>
        </authorList>
    </citation>
    <scope>NUCLEOTIDE SEQUENCE [LARGE SCALE GENOMIC DNA]</scope>
    <source>
        <strain evidence="3">cv. DUN x IM62</strain>
    </source>
</reference>
<evidence type="ECO:0000313" key="2">
    <source>
        <dbReference type="EMBL" id="EYU36094.1"/>
    </source>
</evidence>
<keyword evidence="1" id="KW-0472">Membrane</keyword>
<dbReference type="Proteomes" id="UP000030748">
    <property type="component" value="Unassembled WGS sequence"/>
</dbReference>
<keyword evidence="1" id="KW-1133">Transmembrane helix</keyword>
<organism evidence="2 3">
    <name type="scientific">Erythranthe guttata</name>
    <name type="common">Yellow monkey flower</name>
    <name type="synonym">Mimulus guttatus</name>
    <dbReference type="NCBI Taxonomy" id="4155"/>
    <lineage>
        <taxon>Eukaryota</taxon>
        <taxon>Viridiplantae</taxon>
        <taxon>Streptophyta</taxon>
        <taxon>Embryophyta</taxon>
        <taxon>Tracheophyta</taxon>
        <taxon>Spermatophyta</taxon>
        <taxon>Magnoliopsida</taxon>
        <taxon>eudicotyledons</taxon>
        <taxon>Gunneridae</taxon>
        <taxon>Pentapetalae</taxon>
        <taxon>asterids</taxon>
        <taxon>lamiids</taxon>
        <taxon>Lamiales</taxon>
        <taxon>Phrymaceae</taxon>
        <taxon>Erythranthe</taxon>
    </lineage>
</organism>
<keyword evidence="1" id="KW-0812">Transmembrane</keyword>
<dbReference type="PANTHER" id="PTHR33355">
    <property type="entry name" value="WALL-ASSOCIATED RECEPTOR KINASE CARBOXY-TERMINAL PROTEIN-RELATED"/>
    <property type="match status" value="1"/>
</dbReference>
<accession>A0A022R7U6</accession>
<feature type="transmembrane region" description="Helical" evidence="1">
    <location>
        <begin position="109"/>
        <end position="128"/>
    </location>
</feature>
<keyword evidence="3" id="KW-1185">Reference proteome</keyword>
<proteinExistence type="predicted"/>
<name>A0A022R7U6_ERYGU</name>